<dbReference type="PROSITE" id="PS01081">
    <property type="entry name" value="HTH_TETR_1"/>
    <property type="match status" value="1"/>
</dbReference>
<keyword evidence="2 3" id="KW-0238">DNA-binding</keyword>
<keyword evidence="1" id="KW-0678">Repressor</keyword>
<evidence type="ECO:0000313" key="5">
    <source>
        <dbReference type="EMBL" id="ERN51188.1"/>
    </source>
</evidence>
<dbReference type="Gene3D" id="1.10.357.10">
    <property type="entry name" value="Tetracycline Repressor, domain 2"/>
    <property type="match status" value="1"/>
</dbReference>
<protein>
    <recommendedName>
        <fullName evidence="4">HTH tetR-type domain-containing protein</fullName>
    </recommendedName>
</protein>
<name>U6SHY1_9BACI</name>
<dbReference type="InterPro" id="IPR009057">
    <property type="entry name" value="Homeodomain-like_sf"/>
</dbReference>
<evidence type="ECO:0000256" key="3">
    <source>
        <dbReference type="PROSITE-ProRule" id="PRU00335"/>
    </source>
</evidence>
<organism evidence="5 6">
    <name type="scientific">Alkalihalophilus marmarensis DSM 21297</name>
    <dbReference type="NCBI Taxonomy" id="1188261"/>
    <lineage>
        <taxon>Bacteria</taxon>
        <taxon>Bacillati</taxon>
        <taxon>Bacillota</taxon>
        <taxon>Bacilli</taxon>
        <taxon>Bacillales</taxon>
        <taxon>Bacillaceae</taxon>
        <taxon>Alkalihalophilus</taxon>
    </lineage>
</organism>
<dbReference type="PATRIC" id="fig|1188261.3.peg.3961"/>
<dbReference type="InterPro" id="IPR001647">
    <property type="entry name" value="HTH_TetR"/>
</dbReference>
<comment type="caution">
    <text evidence="5">The sequence shown here is derived from an EMBL/GenBank/DDBJ whole genome shotgun (WGS) entry which is preliminary data.</text>
</comment>
<dbReference type="AlphaFoldDB" id="U6SHY1"/>
<keyword evidence="6" id="KW-1185">Reference proteome</keyword>
<accession>U6SHY1</accession>
<proteinExistence type="predicted"/>
<evidence type="ECO:0000256" key="2">
    <source>
        <dbReference type="ARBA" id="ARBA00023125"/>
    </source>
</evidence>
<dbReference type="InterPro" id="IPR023772">
    <property type="entry name" value="DNA-bd_HTH_TetR-type_CS"/>
</dbReference>
<dbReference type="PRINTS" id="PR00455">
    <property type="entry name" value="HTHTETR"/>
</dbReference>
<dbReference type="PANTHER" id="PTHR43479">
    <property type="entry name" value="ACREF/ENVCD OPERON REPRESSOR-RELATED"/>
    <property type="match status" value="1"/>
</dbReference>
<sequence length="195" mass="22789">MDGFEKRKEKKMKQIFSAALDLVCKYGFDKISVNEIAAKARVSPATIYNYFGTKEQLYHSMLHDWVDSKIHEYDVILQSGKSFNDKIKDIMTLEAHNLRLLANMSQSHDPEPVHFFLSGVEEKLESFFHRLVHIGKTEGYIAKGFSDKVLLKHFKLFFYEISEHISVHGKRENDEEMDQLLQLFFYGLTPHQVIK</sequence>
<dbReference type="PROSITE" id="PS50977">
    <property type="entry name" value="HTH_TETR_2"/>
    <property type="match status" value="1"/>
</dbReference>
<dbReference type="PANTHER" id="PTHR43479:SF21">
    <property type="entry name" value="TRANSCRIPTIONAL REGULATOR, TETR FAMILY"/>
    <property type="match status" value="1"/>
</dbReference>
<dbReference type="SUPFAM" id="SSF46689">
    <property type="entry name" value="Homeodomain-like"/>
    <property type="match status" value="1"/>
</dbReference>
<dbReference type="Pfam" id="PF00440">
    <property type="entry name" value="TetR_N"/>
    <property type="match status" value="1"/>
</dbReference>
<evidence type="ECO:0000256" key="1">
    <source>
        <dbReference type="ARBA" id="ARBA00022491"/>
    </source>
</evidence>
<dbReference type="EMBL" id="ATAE01000070">
    <property type="protein sequence ID" value="ERN51188.1"/>
    <property type="molecule type" value="Genomic_DNA"/>
</dbReference>
<evidence type="ECO:0000313" key="6">
    <source>
        <dbReference type="Proteomes" id="UP000017170"/>
    </source>
</evidence>
<dbReference type="Proteomes" id="UP000017170">
    <property type="component" value="Unassembled WGS sequence"/>
</dbReference>
<dbReference type="GO" id="GO:0003677">
    <property type="term" value="F:DNA binding"/>
    <property type="evidence" value="ECO:0007669"/>
    <property type="project" value="UniProtKB-UniRule"/>
</dbReference>
<gene>
    <name evidence="5" type="ORF">A33I_20785</name>
</gene>
<reference evidence="5 6" key="1">
    <citation type="journal article" date="2013" name="Genome Announc.">
        <title>Genome Sequence of the Extreme Obligate Alkaliphile Bacillus marmarensis Strain DSM 21297.</title>
        <authorList>
            <person name="Wernick D.G."/>
            <person name="Choi K.Y."/>
            <person name="Tat C.A."/>
            <person name="Lafontaine Rivera J.G."/>
            <person name="Liao J.C."/>
        </authorList>
    </citation>
    <scope>NUCLEOTIDE SEQUENCE [LARGE SCALE GENOMIC DNA]</scope>
    <source>
        <strain evidence="5 6">DSM 21297</strain>
    </source>
</reference>
<dbReference type="RefSeq" id="WP_022629928.1">
    <property type="nucleotide sequence ID" value="NZ_ATAE01000070.1"/>
</dbReference>
<dbReference type="InterPro" id="IPR050624">
    <property type="entry name" value="HTH-type_Tx_Regulator"/>
</dbReference>
<feature type="DNA-binding region" description="H-T-H motif" evidence="3">
    <location>
        <begin position="32"/>
        <end position="51"/>
    </location>
</feature>
<evidence type="ECO:0000259" key="4">
    <source>
        <dbReference type="PROSITE" id="PS50977"/>
    </source>
</evidence>
<feature type="domain" description="HTH tetR-type" evidence="4">
    <location>
        <begin position="9"/>
        <end position="69"/>
    </location>
</feature>